<feature type="transmembrane region" description="Helical" evidence="1">
    <location>
        <begin position="28"/>
        <end position="52"/>
    </location>
</feature>
<name>A0ABY7YE48_9XANT</name>
<reference evidence="2 3" key="1">
    <citation type="submission" date="2021-08" db="EMBL/GenBank/DDBJ databases">
        <title>Genome sequences of Xanthomonas cucurbitae isolates from 5 Midwestern US states.</title>
        <authorList>
            <person name="Hind S.R."/>
        </authorList>
    </citation>
    <scope>NUCLEOTIDE SEQUENCE [LARGE SCALE GENOMIC DNA]</scope>
    <source>
        <strain evidence="2 3">OH_261</strain>
    </source>
</reference>
<keyword evidence="1" id="KW-1133">Transmembrane helix</keyword>
<keyword evidence="3" id="KW-1185">Reference proteome</keyword>
<dbReference type="EMBL" id="CP082214">
    <property type="protein sequence ID" value="WDM72072.1"/>
    <property type="molecule type" value="Genomic_DNA"/>
</dbReference>
<evidence type="ECO:0000256" key="1">
    <source>
        <dbReference type="SAM" id="Phobius"/>
    </source>
</evidence>
<feature type="transmembrane region" description="Helical" evidence="1">
    <location>
        <begin position="155"/>
        <end position="175"/>
    </location>
</feature>
<evidence type="ECO:0008006" key="4">
    <source>
        <dbReference type="Google" id="ProtNLM"/>
    </source>
</evidence>
<keyword evidence="1" id="KW-0812">Transmembrane</keyword>
<protein>
    <recommendedName>
        <fullName evidence="4">DUF3883 domain-containing protein</fullName>
    </recommendedName>
</protein>
<evidence type="ECO:0000313" key="2">
    <source>
        <dbReference type="EMBL" id="WDM72072.1"/>
    </source>
</evidence>
<gene>
    <name evidence="2" type="ORF">K6978_02380</name>
</gene>
<dbReference type="RefSeq" id="WP_274396825.1">
    <property type="nucleotide sequence ID" value="NZ_CP082213.1"/>
</dbReference>
<proteinExistence type="predicted"/>
<sequence length="358" mass="39988">MQESKTGHGQDTPSLATLVLRLQRYRRLCAYALIASALLLTLAYMVCIWSFFLPHDLRNPRAIQFLTSESFQATTAPMFERLKRYNAASASASAAGAADLPSDLHDLYASSGSSDGLIVVVYYRLMRAPEMTGAGHAAPARYRYVPHVAIRLDPLYLVGYLVLMIGLCLCLHAVIRKPPDAQRRFEEQVLEHTYSLVVLPPCAGAETGVAALLPLLRRFHVFVQQLGIRRASRPAMAFADEYDVQDALHALLKVHYPYLHPEEYTPSYAGNHSRIDFLLAEEQIAIEVKMTRAGLRDREITNELSIDIVRYSNNPRCRHLVCLIYDPSRLLVNADLLKRDLEDSQAGIGVSVVIIPTA</sequence>
<evidence type="ECO:0000313" key="3">
    <source>
        <dbReference type="Proteomes" id="UP001214201"/>
    </source>
</evidence>
<keyword evidence="1" id="KW-0472">Membrane</keyword>
<organism evidence="2 3">
    <name type="scientific">Xanthomonas cucurbitae</name>
    <dbReference type="NCBI Taxonomy" id="56453"/>
    <lineage>
        <taxon>Bacteria</taxon>
        <taxon>Pseudomonadati</taxon>
        <taxon>Pseudomonadota</taxon>
        <taxon>Gammaproteobacteria</taxon>
        <taxon>Lysobacterales</taxon>
        <taxon>Lysobacteraceae</taxon>
        <taxon>Xanthomonas</taxon>
    </lineage>
</organism>
<accession>A0ABY7YE48</accession>
<dbReference type="Pfam" id="PF18742">
    <property type="entry name" value="DpnII-MboI"/>
    <property type="match status" value="1"/>
</dbReference>
<dbReference type="Proteomes" id="UP001214201">
    <property type="component" value="Chromosome"/>
</dbReference>